<evidence type="ECO:0000256" key="7">
    <source>
        <dbReference type="ARBA" id="ARBA00023004"/>
    </source>
</evidence>
<dbReference type="eggNOG" id="COG1629">
    <property type="taxonomic scope" value="Bacteria"/>
</dbReference>
<dbReference type="PATRIC" id="fig|1121022.4.peg.4141"/>
<dbReference type="eggNOG" id="COG4206">
    <property type="taxonomic scope" value="Bacteria"/>
</dbReference>
<evidence type="ECO:0000256" key="3">
    <source>
        <dbReference type="ARBA" id="ARBA00022452"/>
    </source>
</evidence>
<evidence type="ECO:0000256" key="8">
    <source>
        <dbReference type="ARBA" id="ARBA00023065"/>
    </source>
</evidence>
<name>V4P987_9CAUL</name>
<dbReference type="Proteomes" id="UP000017837">
    <property type="component" value="Unassembled WGS sequence"/>
</dbReference>
<reference evidence="16 17" key="1">
    <citation type="journal article" date="2014" name="Nature">
        <title>Sequential evolution of bacterial morphology by co-option of a developmental regulator.</title>
        <authorList>
            <person name="Jiang C."/>
            <person name="Brown P.J."/>
            <person name="Ducret A."/>
            <person name="Brun Y.V."/>
        </authorList>
    </citation>
    <scope>NUCLEOTIDE SEQUENCE [LARGE SCALE GENOMIC DNA]</scope>
    <source>
        <strain evidence="16 17">DSM 16100</strain>
    </source>
</reference>
<keyword evidence="8" id="KW-0406">Ion transport</keyword>
<evidence type="ECO:0008006" key="18">
    <source>
        <dbReference type="Google" id="ProtNLM"/>
    </source>
</evidence>
<proteinExistence type="inferred from homology"/>
<dbReference type="GO" id="GO:0009279">
    <property type="term" value="C:cell outer membrane"/>
    <property type="evidence" value="ECO:0007669"/>
    <property type="project" value="UniProtKB-SubCell"/>
</dbReference>
<dbReference type="PANTHER" id="PTHR32552:SF89">
    <property type="entry name" value="CATECHOLATE SIDEROPHORE RECEPTOR FIU"/>
    <property type="match status" value="1"/>
</dbReference>
<dbReference type="EMBL" id="AWGB01000069">
    <property type="protein sequence ID" value="ESQ83639.1"/>
    <property type="molecule type" value="Genomic_DNA"/>
</dbReference>
<accession>V4P987</accession>
<evidence type="ECO:0000313" key="16">
    <source>
        <dbReference type="EMBL" id="ESQ83639.1"/>
    </source>
</evidence>
<feature type="domain" description="TonB-dependent receptor plug" evidence="15">
    <location>
        <begin position="24"/>
        <end position="132"/>
    </location>
</feature>
<dbReference type="InterPro" id="IPR036942">
    <property type="entry name" value="Beta-barrel_TonB_sf"/>
</dbReference>
<evidence type="ECO:0000259" key="15">
    <source>
        <dbReference type="Pfam" id="PF07715"/>
    </source>
</evidence>
<evidence type="ECO:0000256" key="4">
    <source>
        <dbReference type="ARBA" id="ARBA00022496"/>
    </source>
</evidence>
<evidence type="ECO:0000256" key="10">
    <source>
        <dbReference type="ARBA" id="ARBA00023136"/>
    </source>
</evidence>
<keyword evidence="17" id="KW-1185">Reference proteome</keyword>
<dbReference type="Pfam" id="PF07715">
    <property type="entry name" value="Plug"/>
    <property type="match status" value="1"/>
</dbReference>
<evidence type="ECO:0000256" key="2">
    <source>
        <dbReference type="ARBA" id="ARBA00022448"/>
    </source>
</evidence>
<evidence type="ECO:0000259" key="14">
    <source>
        <dbReference type="Pfam" id="PF00593"/>
    </source>
</evidence>
<dbReference type="STRING" id="1121022.GCA_000376105_04036"/>
<keyword evidence="2 12" id="KW-0813">Transport</keyword>
<dbReference type="InterPro" id="IPR039426">
    <property type="entry name" value="TonB-dep_rcpt-like"/>
</dbReference>
<dbReference type="GO" id="GO:0015344">
    <property type="term" value="F:siderophore uptake transmembrane transporter activity"/>
    <property type="evidence" value="ECO:0007669"/>
    <property type="project" value="TreeGrafter"/>
</dbReference>
<comment type="subcellular location">
    <subcellularLocation>
        <location evidence="1 12">Cell outer membrane</location>
        <topology evidence="1 12">Multi-pass membrane protein</topology>
    </subcellularLocation>
</comment>
<dbReference type="Gene3D" id="2.40.170.20">
    <property type="entry name" value="TonB-dependent receptor, beta-barrel domain"/>
    <property type="match status" value="1"/>
</dbReference>
<comment type="caution">
    <text evidence="16">The sequence shown here is derived from an EMBL/GenBank/DDBJ whole genome shotgun (WGS) entry which is preliminary data.</text>
</comment>
<keyword evidence="6" id="KW-0732">Signal</keyword>
<evidence type="ECO:0000313" key="17">
    <source>
        <dbReference type="Proteomes" id="UP000017837"/>
    </source>
</evidence>
<keyword evidence="7" id="KW-0408">Iron</keyword>
<dbReference type="InterPro" id="IPR012910">
    <property type="entry name" value="Plug_dom"/>
</dbReference>
<protein>
    <recommendedName>
        <fullName evidence="18">TonB-denpendent receptor</fullName>
    </recommendedName>
</protein>
<dbReference type="Pfam" id="PF00593">
    <property type="entry name" value="TonB_dep_Rec_b-barrel"/>
    <property type="match status" value="1"/>
</dbReference>
<keyword evidence="10 12" id="KW-0472">Membrane</keyword>
<comment type="similarity">
    <text evidence="12 13">Belongs to the TonB-dependent receptor family.</text>
</comment>
<evidence type="ECO:0000256" key="9">
    <source>
        <dbReference type="ARBA" id="ARBA00023077"/>
    </source>
</evidence>
<dbReference type="Gene3D" id="2.170.130.10">
    <property type="entry name" value="TonB-dependent receptor, plug domain"/>
    <property type="match status" value="1"/>
</dbReference>
<evidence type="ECO:0000256" key="6">
    <source>
        <dbReference type="ARBA" id="ARBA00022729"/>
    </source>
</evidence>
<gene>
    <name evidence="16" type="ORF">ABENE_20215</name>
</gene>
<keyword evidence="3 12" id="KW-1134">Transmembrane beta strand</keyword>
<dbReference type="InterPro" id="IPR037066">
    <property type="entry name" value="Plug_dom_sf"/>
</dbReference>
<feature type="domain" description="TonB-dependent receptor-like beta-barrel" evidence="14">
    <location>
        <begin position="287"/>
        <end position="757"/>
    </location>
</feature>
<evidence type="ECO:0000256" key="1">
    <source>
        <dbReference type="ARBA" id="ARBA00004571"/>
    </source>
</evidence>
<evidence type="ECO:0000256" key="12">
    <source>
        <dbReference type="PROSITE-ProRule" id="PRU01360"/>
    </source>
</evidence>
<evidence type="ECO:0000256" key="5">
    <source>
        <dbReference type="ARBA" id="ARBA00022692"/>
    </source>
</evidence>
<evidence type="ECO:0000256" key="11">
    <source>
        <dbReference type="ARBA" id="ARBA00023237"/>
    </source>
</evidence>
<dbReference type="AlphaFoldDB" id="V4P987"/>
<dbReference type="InterPro" id="IPR000531">
    <property type="entry name" value="Beta-barrel_TonB"/>
</dbReference>
<dbReference type="SUPFAM" id="SSF56935">
    <property type="entry name" value="Porins"/>
    <property type="match status" value="1"/>
</dbReference>
<sequence>MVPADQTEATFVVVTGSARPQRRFDVSYAVNSLSAEAIQKLAPKSYADLMGSVPGIQVETTGGEAQNVTRLRGIPGDRFGMIVQQDGLALYPQSDGFFFNSGEGMNRFDLMTQRVEIVRGGPAPIYGSGASAIINNITVTGSAQTKGEAQLTLGDTGLYRADVYQSGALSKDTFYAVGGFLRYNDGYRNNGFPNDKGGQIRGNIKHNLDNGWVKVSAQYLDDINVFYLPIPVADPRNPSVSLDPYLDYFTGTMNSPAFRAVNIKYYDQNGVLQSQQRDLANGRHMKFGNVGLQYEGDFNGTTIKFNSSLTKGQLSFDALYSTSNPVDGASYAGSQLTAARSAFGSSVDHLGYTLAGTGGATVYSPSADSGLVVQGQYRAVDSDFYSFETELSATHTFDTTWGSHDVKGGVNAAFWGLDSFAAYQDYLMQVKSQPKTLDLVAYSSTGAILGNMTENGALHDTTTLNRSNLDAKLLAFYVNDTWSIADKLRLDAGVRQESYTYTGYQLATASKPVPGSSVAASFARGFTGQSIPINVHLTATNWTAGVNYDFSSHFGMYGRASELTAPALLSSYVTYPLGSTIASKADQYEVGLKASFGKSYLYATGFYTHFNPLNASFTAFNPQTGATTNVPFIGTAVESGVEIDGQWRPSKMFSISGSLTVSRPEYRDFASTTGASASAILGKQIVREPKIMGHIEPTFDFDLGSETNLEAYVGYEYVGERFVDVLNTTALPAYGTVRAGATFTHADWKLQLVGDNLTNAKGLTEGNTRTDTLSGQGTPTAIYGRPLFGRSFRVIASRKW</sequence>
<keyword evidence="11 12" id="KW-0998">Cell outer membrane</keyword>
<organism evidence="16 17">
    <name type="scientific">Asticcacaulis benevestitus DSM 16100 = ATCC BAA-896</name>
    <dbReference type="NCBI Taxonomy" id="1121022"/>
    <lineage>
        <taxon>Bacteria</taxon>
        <taxon>Pseudomonadati</taxon>
        <taxon>Pseudomonadota</taxon>
        <taxon>Alphaproteobacteria</taxon>
        <taxon>Caulobacterales</taxon>
        <taxon>Caulobacteraceae</taxon>
        <taxon>Asticcacaulis</taxon>
    </lineage>
</organism>
<keyword evidence="4" id="KW-0410">Iron transport</keyword>
<evidence type="ECO:0000256" key="13">
    <source>
        <dbReference type="RuleBase" id="RU003357"/>
    </source>
</evidence>
<dbReference type="PANTHER" id="PTHR32552">
    <property type="entry name" value="FERRICHROME IRON RECEPTOR-RELATED"/>
    <property type="match status" value="1"/>
</dbReference>
<keyword evidence="9 13" id="KW-0798">TonB box</keyword>
<dbReference type="PROSITE" id="PS52016">
    <property type="entry name" value="TONB_DEPENDENT_REC_3"/>
    <property type="match status" value="1"/>
</dbReference>
<keyword evidence="5 12" id="KW-0812">Transmembrane</keyword>